<sequence>MGNAQSAAASPDDLRKSRKLSKPPVGSPGPMSQSDNLDFCAGLSESDAANHLSSSYPRLPLDSRLPLMDALPPMFSSPEEPYLRYSRPGSRSTEGGFSEFPKLQSTDQRPYSVYESAVTPSGFNHVDPFDGAFRGARLARAESWHECADQQRGRRHSGAPSGSAGRTGATPPKTPRESPARERRLSSQGPSMDFLPKIESFPELSLTRTESEVTFFAPARRRSMIQVPGMATRPEPEEPIPAVPPLPARSKSKKSLKIKLPQRPRSRTESHANPKNSPHTPVFPVTPRRSSVCSQLEYSKLPKRACTPNNVDYQQLGGHKFGTLRIMNASPEPSSARPSMEDAARSGALPRGADGTGLGIMFGVDFSFEESELVHLQLAKLESQSPRGKLRVTNGPADEGGLGGGGGDLCASEHPTRKLSRRLSTSLNRLSLFLGGLSDSVGSDDGTLDTPCSSRRKSLCKPDSGYGSQTSLRDLHDAHGSADPNKLLPSVSLRRLSLSRRARTSSNPPTPNEAHGAHGALGALRLKKAQTQLGRNKSLREESGSLRKRPSFTAMAEAAHAAFSSKLRHRKSIAGHGLREESKRYP</sequence>
<feature type="region of interest" description="Disordered" evidence="1">
    <location>
        <begin position="1"/>
        <end position="40"/>
    </location>
</feature>
<feature type="region of interest" description="Disordered" evidence="1">
    <location>
        <begin position="331"/>
        <end position="350"/>
    </location>
</feature>
<gene>
    <name evidence="2" type="ORF">ESCO_004208</name>
</gene>
<feature type="compositionally biased region" description="Basic and acidic residues" evidence="1">
    <location>
        <begin position="577"/>
        <end position="586"/>
    </location>
</feature>
<comment type="caution">
    <text evidence="2">The sequence shown here is derived from an EMBL/GenBank/DDBJ whole genome shotgun (WGS) entry which is preliminary data.</text>
</comment>
<feature type="compositionally biased region" description="Gly residues" evidence="1">
    <location>
        <begin position="398"/>
        <end position="408"/>
    </location>
</feature>
<feature type="region of interest" description="Disordered" evidence="1">
    <location>
        <begin position="531"/>
        <end position="586"/>
    </location>
</feature>
<reference evidence="2 3" key="1">
    <citation type="submission" date="2015-07" db="EMBL/GenBank/DDBJ databases">
        <title>The genome of the fungus Escovopsis weberi, a specialized disease agent of ant agriculture.</title>
        <authorList>
            <person name="de Man T.J."/>
            <person name="Stajich J.E."/>
            <person name="Kubicek C.P."/>
            <person name="Chenthamara K."/>
            <person name="Atanasova L."/>
            <person name="Druzhinina I.S."/>
            <person name="Birnbaum S."/>
            <person name="Barribeau S.M."/>
            <person name="Teiling C."/>
            <person name="Suen G."/>
            <person name="Currie C."/>
            <person name="Gerardo N.M."/>
        </authorList>
    </citation>
    <scope>NUCLEOTIDE SEQUENCE [LARGE SCALE GENOMIC DNA]</scope>
</reference>
<evidence type="ECO:0000256" key="1">
    <source>
        <dbReference type="SAM" id="MobiDB-lite"/>
    </source>
</evidence>
<feature type="compositionally biased region" description="Basic and acidic residues" evidence="1">
    <location>
        <begin position="141"/>
        <end position="152"/>
    </location>
</feature>
<feature type="region of interest" description="Disordered" evidence="1">
    <location>
        <begin position="76"/>
        <end position="112"/>
    </location>
</feature>
<feature type="region of interest" description="Disordered" evidence="1">
    <location>
        <begin position="231"/>
        <end position="289"/>
    </location>
</feature>
<protein>
    <submittedName>
        <fullName evidence="2">Uncharacterized protein</fullName>
    </submittedName>
</protein>
<feature type="compositionally biased region" description="Basic and acidic residues" evidence="1">
    <location>
        <begin position="174"/>
        <end position="185"/>
    </location>
</feature>
<accession>A0A0M8N6T8</accession>
<feature type="region of interest" description="Disordered" evidence="1">
    <location>
        <begin position="141"/>
        <end position="203"/>
    </location>
</feature>
<feature type="region of interest" description="Disordered" evidence="1">
    <location>
        <begin position="394"/>
        <end position="413"/>
    </location>
</feature>
<proteinExistence type="predicted"/>
<dbReference type="AlphaFoldDB" id="A0A0M8N6T8"/>
<organism evidence="2 3">
    <name type="scientific">Escovopsis weberi</name>
    <dbReference type="NCBI Taxonomy" id="150374"/>
    <lineage>
        <taxon>Eukaryota</taxon>
        <taxon>Fungi</taxon>
        <taxon>Dikarya</taxon>
        <taxon>Ascomycota</taxon>
        <taxon>Pezizomycotina</taxon>
        <taxon>Sordariomycetes</taxon>
        <taxon>Hypocreomycetidae</taxon>
        <taxon>Hypocreales</taxon>
        <taxon>Hypocreaceae</taxon>
        <taxon>Escovopsis</taxon>
    </lineage>
</organism>
<dbReference type="Proteomes" id="UP000053831">
    <property type="component" value="Unassembled WGS sequence"/>
</dbReference>
<dbReference type="STRING" id="150374.A0A0M8N6T8"/>
<evidence type="ECO:0000313" key="2">
    <source>
        <dbReference type="EMBL" id="KOS21170.1"/>
    </source>
</evidence>
<evidence type="ECO:0000313" key="3">
    <source>
        <dbReference type="Proteomes" id="UP000053831"/>
    </source>
</evidence>
<feature type="region of interest" description="Disordered" evidence="1">
    <location>
        <begin position="443"/>
        <end position="488"/>
    </location>
</feature>
<keyword evidence="3" id="KW-1185">Reference proteome</keyword>
<dbReference type="EMBL" id="LGSR01000013">
    <property type="protein sequence ID" value="KOS21170.1"/>
    <property type="molecule type" value="Genomic_DNA"/>
</dbReference>
<dbReference type="OrthoDB" id="5341904at2759"/>
<feature type="compositionally biased region" description="Basic residues" evidence="1">
    <location>
        <begin position="250"/>
        <end position="265"/>
    </location>
</feature>
<name>A0A0M8N6T8_ESCWE</name>